<evidence type="ECO:0008006" key="3">
    <source>
        <dbReference type="Google" id="ProtNLM"/>
    </source>
</evidence>
<dbReference type="EMBL" id="CAJPIZ010010171">
    <property type="protein sequence ID" value="CAG2112338.1"/>
    <property type="molecule type" value="Genomic_DNA"/>
</dbReference>
<protein>
    <recommendedName>
        <fullName evidence="3">Fibronectin type-III domain-containing protein</fullName>
    </recommendedName>
</protein>
<accession>A0A7R9KZ61</accession>
<sequence length="123" mass="13748">MKGGVNGWTGELTANFKMKCLFHSLATKRKDNTFVNVFISSVDVRDNQWFEALLIHSTSNTITIVNLSPITAYDIRVKLENEIGFSDYSNAITITTTMEAPSVQPQDVQCVALDSRSIKISWT</sequence>
<dbReference type="CDD" id="cd00063">
    <property type="entry name" value="FN3"/>
    <property type="match status" value="1"/>
</dbReference>
<name>A0A7R9KZ61_9ACAR</name>
<dbReference type="Proteomes" id="UP000759131">
    <property type="component" value="Unassembled WGS sequence"/>
</dbReference>
<dbReference type="SUPFAM" id="SSF49265">
    <property type="entry name" value="Fibronectin type III"/>
    <property type="match status" value="1"/>
</dbReference>
<organism evidence="1">
    <name type="scientific">Medioppia subpectinata</name>
    <dbReference type="NCBI Taxonomy" id="1979941"/>
    <lineage>
        <taxon>Eukaryota</taxon>
        <taxon>Metazoa</taxon>
        <taxon>Ecdysozoa</taxon>
        <taxon>Arthropoda</taxon>
        <taxon>Chelicerata</taxon>
        <taxon>Arachnida</taxon>
        <taxon>Acari</taxon>
        <taxon>Acariformes</taxon>
        <taxon>Sarcoptiformes</taxon>
        <taxon>Oribatida</taxon>
        <taxon>Brachypylina</taxon>
        <taxon>Oppioidea</taxon>
        <taxon>Oppiidae</taxon>
        <taxon>Medioppia</taxon>
    </lineage>
</organism>
<dbReference type="EMBL" id="OC864746">
    <property type="protein sequence ID" value="CAD7631908.1"/>
    <property type="molecule type" value="Genomic_DNA"/>
</dbReference>
<dbReference type="InterPro" id="IPR003961">
    <property type="entry name" value="FN3_dom"/>
</dbReference>
<reference evidence="1" key="1">
    <citation type="submission" date="2020-11" db="EMBL/GenBank/DDBJ databases">
        <authorList>
            <person name="Tran Van P."/>
        </authorList>
    </citation>
    <scope>NUCLEOTIDE SEQUENCE</scope>
</reference>
<dbReference type="Gene3D" id="2.60.40.10">
    <property type="entry name" value="Immunoglobulins"/>
    <property type="match status" value="2"/>
</dbReference>
<dbReference type="OrthoDB" id="6370519at2759"/>
<evidence type="ECO:0000313" key="2">
    <source>
        <dbReference type="Proteomes" id="UP000759131"/>
    </source>
</evidence>
<keyword evidence="2" id="KW-1185">Reference proteome</keyword>
<dbReference type="InterPro" id="IPR013783">
    <property type="entry name" value="Ig-like_fold"/>
</dbReference>
<gene>
    <name evidence="1" type="ORF">OSB1V03_LOCUS12316</name>
</gene>
<evidence type="ECO:0000313" key="1">
    <source>
        <dbReference type="EMBL" id="CAD7631908.1"/>
    </source>
</evidence>
<feature type="non-terminal residue" evidence="1">
    <location>
        <position position="1"/>
    </location>
</feature>
<dbReference type="AlphaFoldDB" id="A0A7R9KZ61"/>
<dbReference type="InterPro" id="IPR036116">
    <property type="entry name" value="FN3_sf"/>
</dbReference>
<proteinExistence type="predicted"/>